<gene>
    <name evidence="3" type="ORF">ATH84_103424</name>
</gene>
<dbReference type="Pfam" id="PF16220">
    <property type="entry name" value="DUF4880"/>
    <property type="match status" value="1"/>
</dbReference>
<evidence type="ECO:0000259" key="2">
    <source>
        <dbReference type="Pfam" id="PF16220"/>
    </source>
</evidence>
<dbReference type="Proteomes" id="UP000256794">
    <property type="component" value="Unassembled WGS sequence"/>
</dbReference>
<reference evidence="3 4" key="1">
    <citation type="submission" date="2018-08" db="EMBL/GenBank/DDBJ databases">
        <title>Genomic Encyclopedia of Archaeal and Bacterial Type Strains, Phase II (KMG-II): from individual species to whole genera.</title>
        <authorList>
            <person name="Goeker M."/>
        </authorList>
    </citation>
    <scope>NUCLEOTIDE SEQUENCE [LARGE SCALE GENOMIC DNA]</scope>
    <source>
        <strain evidence="3 4">DSM 582</strain>
    </source>
</reference>
<dbReference type="PANTHER" id="PTHR30273:SF2">
    <property type="entry name" value="PROTEIN FECR"/>
    <property type="match status" value="1"/>
</dbReference>
<dbReference type="InterPro" id="IPR006860">
    <property type="entry name" value="FecR"/>
</dbReference>
<dbReference type="RefSeq" id="WP_036755548.1">
    <property type="nucleotide sequence ID" value="NZ_CP035286.1"/>
</dbReference>
<evidence type="ECO:0000313" key="4">
    <source>
        <dbReference type="Proteomes" id="UP000256794"/>
    </source>
</evidence>
<proteinExistence type="predicted"/>
<dbReference type="PIRSF" id="PIRSF018266">
    <property type="entry name" value="FecR"/>
    <property type="match status" value="1"/>
</dbReference>
<dbReference type="GO" id="GO:0016989">
    <property type="term" value="F:sigma factor antagonist activity"/>
    <property type="evidence" value="ECO:0007669"/>
    <property type="project" value="TreeGrafter"/>
</dbReference>
<accession>A0AAQ0KK55</accession>
<dbReference type="InterPro" id="IPR032623">
    <property type="entry name" value="FecR_N"/>
</dbReference>
<feature type="domain" description="FecR N-terminal" evidence="2">
    <location>
        <begin position="12"/>
        <end position="53"/>
    </location>
</feature>
<organism evidence="3 4">
    <name type="scientific">Paracoccus versutus</name>
    <name type="common">Thiobacillus versutus</name>
    <dbReference type="NCBI Taxonomy" id="34007"/>
    <lineage>
        <taxon>Bacteria</taxon>
        <taxon>Pseudomonadati</taxon>
        <taxon>Pseudomonadota</taxon>
        <taxon>Alphaproteobacteria</taxon>
        <taxon>Rhodobacterales</taxon>
        <taxon>Paracoccaceae</taxon>
        <taxon>Paracoccus</taxon>
    </lineage>
</organism>
<dbReference type="Pfam" id="PF04773">
    <property type="entry name" value="FecR"/>
    <property type="match status" value="1"/>
</dbReference>
<dbReference type="InterPro" id="IPR012373">
    <property type="entry name" value="Ferrdict_sens_TM"/>
</dbReference>
<dbReference type="Gene3D" id="2.60.120.1440">
    <property type="match status" value="1"/>
</dbReference>
<keyword evidence="4" id="KW-1185">Reference proteome</keyword>
<protein>
    <submittedName>
        <fullName evidence="3">FecR family protein</fullName>
    </submittedName>
</protein>
<sequence>MLKDEDPPELRKALEWLVRLNDDRAPPDLERRFQAWLAASARNRAAWDEANALWAGMEPVKAEFGTLRRRDRAISRRRLIGGLAGLAVAGAGGWHVSRPWFRADHVTDAGEVRDIALADGSLVNLGSRSALSVDLGPERRLVRLLRGEGFFAVAPDPRPFAVRALGGEVAALGTRFNVCLQGGRVDVAVAEHAVSLKLPGLPAVELGQGWQSSYGRDYIAPPVQAEPDRIGAWRQGRMIFRNTPLGEVLAEIARWRGGSISAWGSGVAAVPVTAIFDTNAPDAALETIVQTLDLRMVNLPGGITLIRGG</sequence>
<dbReference type="Gene3D" id="3.55.50.30">
    <property type="match status" value="1"/>
</dbReference>
<evidence type="ECO:0000313" key="3">
    <source>
        <dbReference type="EMBL" id="REG36559.1"/>
    </source>
</evidence>
<name>A0AAQ0KK55_PARVE</name>
<evidence type="ECO:0000259" key="1">
    <source>
        <dbReference type="Pfam" id="PF04773"/>
    </source>
</evidence>
<comment type="caution">
    <text evidence="3">The sequence shown here is derived from an EMBL/GenBank/DDBJ whole genome shotgun (WGS) entry which is preliminary data.</text>
</comment>
<dbReference type="PANTHER" id="PTHR30273">
    <property type="entry name" value="PERIPLASMIC SIGNAL SENSOR AND SIGMA FACTOR ACTIVATOR FECR-RELATED"/>
    <property type="match status" value="1"/>
</dbReference>
<feature type="domain" description="FecR protein" evidence="1">
    <location>
        <begin position="104"/>
        <end position="194"/>
    </location>
</feature>
<dbReference type="AlphaFoldDB" id="A0AAQ0KK55"/>
<dbReference type="EMBL" id="QUMX01000034">
    <property type="protein sequence ID" value="REG36559.1"/>
    <property type="molecule type" value="Genomic_DNA"/>
</dbReference>